<comment type="caution">
    <text evidence="6">The sequence shown here is derived from an EMBL/GenBank/DDBJ whole genome shotgun (WGS) entry which is preliminary data.</text>
</comment>
<keyword evidence="4" id="KW-0676">Redox-active center</keyword>
<reference evidence="6 7" key="1">
    <citation type="submission" date="2020-08" db="EMBL/GenBank/DDBJ databases">
        <title>Genomic Encyclopedia of Type Strains, Phase IV (KMG-IV): sequencing the most valuable type-strain genomes for metagenomic binning, comparative biology and taxonomic classification.</title>
        <authorList>
            <person name="Goeker M."/>
        </authorList>
    </citation>
    <scope>NUCLEOTIDE SEQUENCE [LARGE SCALE GENOMIC DNA]</scope>
    <source>
        <strain evidence="6 7">DSM 105721</strain>
    </source>
</reference>
<comment type="subcellular location">
    <subcellularLocation>
        <location evidence="1">Cell envelope</location>
    </subcellularLocation>
</comment>
<proteinExistence type="predicted"/>
<dbReference type="EMBL" id="JACIES010000012">
    <property type="protein sequence ID" value="MBB4027766.1"/>
    <property type="molecule type" value="Genomic_DNA"/>
</dbReference>
<dbReference type="AlphaFoldDB" id="A0A7W6HZA3"/>
<evidence type="ECO:0000256" key="4">
    <source>
        <dbReference type="ARBA" id="ARBA00023284"/>
    </source>
</evidence>
<feature type="domain" description="Thioredoxin" evidence="5">
    <location>
        <begin position="248"/>
        <end position="389"/>
    </location>
</feature>
<keyword evidence="2" id="KW-0201">Cytochrome c-type biogenesis</keyword>
<dbReference type="InterPro" id="IPR013766">
    <property type="entry name" value="Thioredoxin_domain"/>
</dbReference>
<dbReference type="Pfam" id="PF08534">
    <property type="entry name" value="Redoxin"/>
    <property type="match status" value="1"/>
</dbReference>
<dbReference type="GO" id="GO:0016491">
    <property type="term" value="F:oxidoreductase activity"/>
    <property type="evidence" value="ECO:0007669"/>
    <property type="project" value="InterPro"/>
</dbReference>
<evidence type="ECO:0000256" key="2">
    <source>
        <dbReference type="ARBA" id="ARBA00022748"/>
    </source>
</evidence>
<gene>
    <name evidence="6" type="ORF">GGR14_003580</name>
</gene>
<evidence type="ECO:0000313" key="7">
    <source>
        <dbReference type="Proteomes" id="UP000546007"/>
    </source>
</evidence>
<dbReference type="PROSITE" id="PS51352">
    <property type="entry name" value="THIOREDOXIN_2"/>
    <property type="match status" value="1"/>
</dbReference>
<keyword evidence="3" id="KW-1015">Disulfide bond</keyword>
<dbReference type="GeneID" id="93099816"/>
<protein>
    <submittedName>
        <fullName evidence="6">Peroxiredoxin</fullName>
    </submittedName>
</protein>
<keyword evidence="7" id="KW-1185">Reference proteome</keyword>
<dbReference type="InterPro" id="IPR050553">
    <property type="entry name" value="Thioredoxin_ResA/DsbE_sf"/>
</dbReference>
<evidence type="ECO:0000259" key="5">
    <source>
        <dbReference type="PROSITE" id="PS51352"/>
    </source>
</evidence>
<name>A0A7W6HZA3_9BACT</name>
<dbReference type="InterPro" id="IPR013740">
    <property type="entry name" value="Redoxin"/>
</dbReference>
<evidence type="ECO:0000313" key="6">
    <source>
        <dbReference type="EMBL" id="MBB4027766.1"/>
    </source>
</evidence>
<evidence type="ECO:0000256" key="3">
    <source>
        <dbReference type="ARBA" id="ARBA00023157"/>
    </source>
</evidence>
<evidence type="ECO:0000256" key="1">
    <source>
        <dbReference type="ARBA" id="ARBA00004196"/>
    </source>
</evidence>
<organism evidence="6 7">
    <name type="scientific">Butyricimonas faecihominis</name>
    <dbReference type="NCBI Taxonomy" id="1472416"/>
    <lineage>
        <taxon>Bacteria</taxon>
        <taxon>Pseudomonadati</taxon>
        <taxon>Bacteroidota</taxon>
        <taxon>Bacteroidia</taxon>
        <taxon>Bacteroidales</taxon>
        <taxon>Odoribacteraceae</taxon>
        <taxon>Butyricimonas</taxon>
    </lineage>
</organism>
<dbReference type="PROSITE" id="PS00194">
    <property type="entry name" value="THIOREDOXIN_1"/>
    <property type="match status" value="1"/>
</dbReference>
<dbReference type="GO" id="GO:0017004">
    <property type="term" value="P:cytochrome complex assembly"/>
    <property type="evidence" value="ECO:0007669"/>
    <property type="project" value="UniProtKB-KW"/>
</dbReference>
<dbReference type="PANTHER" id="PTHR42852">
    <property type="entry name" value="THIOL:DISULFIDE INTERCHANGE PROTEIN DSBE"/>
    <property type="match status" value="1"/>
</dbReference>
<dbReference type="PANTHER" id="PTHR42852:SF6">
    <property type="entry name" value="THIOL:DISULFIDE INTERCHANGE PROTEIN DSBE"/>
    <property type="match status" value="1"/>
</dbReference>
<dbReference type="CDD" id="cd02966">
    <property type="entry name" value="TlpA_like_family"/>
    <property type="match status" value="1"/>
</dbReference>
<sequence length="390" mass="44303">MKINIIVLLASLLMTCGTREGYVVKGSLKGAGDGYVEFLVQDHTGKLVIADTVDMKGGTFCFEGKTPFVAVCTLRVVPERKDVLNMIMVLENSQIELQGDWANLDRDAGGNFFIRDMTTKGGENTEVSNLLDEIYVAIRKLPEFKDYDRLEKWFVSLDENGELTEEDYLRADTLQALQERYLDLVFEEQLKIMAAHPSLEAAAFYLTPMIDGMNLEEFERAFGLFDETVRNSEMLTAIRKELETRQRLAPGREAPAFTLARADGQEMSLVDLRGQVVLLDFWASWCGPCRASFPWMREFYQKYHDNGVEILGISVDDDKNAWEKALEAEKLPWLHVRDEKHSGGERTVSALYDVEGIPHFVLIDQEGRLVASGYFVREKLEALVDELLDK</sequence>
<dbReference type="Gene3D" id="3.40.30.10">
    <property type="entry name" value="Glutaredoxin"/>
    <property type="match status" value="1"/>
</dbReference>
<dbReference type="InterPro" id="IPR025380">
    <property type="entry name" value="DUF4369"/>
</dbReference>
<accession>A0A7W6HZA3</accession>
<dbReference type="InterPro" id="IPR036249">
    <property type="entry name" value="Thioredoxin-like_sf"/>
</dbReference>
<dbReference type="InterPro" id="IPR017937">
    <property type="entry name" value="Thioredoxin_CS"/>
</dbReference>
<dbReference type="OrthoDB" id="9794348at2"/>
<dbReference type="Proteomes" id="UP000546007">
    <property type="component" value="Unassembled WGS sequence"/>
</dbReference>
<dbReference type="Pfam" id="PF14289">
    <property type="entry name" value="DUF4369"/>
    <property type="match status" value="1"/>
</dbReference>
<dbReference type="GO" id="GO:0030313">
    <property type="term" value="C:cell envelope"/>
    <property type="evidence" value="ECO:0007669"/>
    <property type="project" value="UniProtKB-SubCell"/>
</dbReference>
<dbReference type="SUPFAM" id="SSF52833">
    <property type="entry name" value="Thioredoxin-like"/>
    <property type="match status" value="1"/>
</dbReference>
<dbReference type="RefSeq" id="WP_124315667.1">
    <property type="nucleotide sequence ID" value="NZ_AP028155.1"/>
</dbReference>